<dbReference type="PANTHER" id="PTHR45688">
    <property type="match status" value="1"/>
</dbReference>
<gene>
    <name evidence="5" type="ORF">R2601_04918</name>
</gene>
<comment type="similarity">
    <text evidence="2 4">Belongs to the class-III pyridoxal-phosphate-dependent aminotransferase family.</text>
</comment>
<comment type="cofactor">
    <cofactor evidence="1">
        <name>pyridoxal 5'-phosphate</name>
        <dbReference type="ChEBI" id="CHEBI:597326"/>
    </cofactor>
</comment>
<dbReference type="GO" id="GO:0030170">
    <property type="term" value="F:pyridoxal phosphate binding"/>
    <property type="evidence" value="ECO:0007669"/>
    <property type="project" value="InterPro"/>
</dbReference>
<sequence length="436" mass="45380">MSQIRQILDMNAFDASTGGEGAVKRRLDNLGAASVLFYREPIEMVAAKGAWMEARDGTRYLDFYNNVPSVGHSHPEVVAAVSAQVAKLNTNTRYLVEIVDDYLEALKTKLHGQLSNVVMTCSGSEANDLAIRVARAVSGKTGVIVTETAYHGNTALVTEVSPSALKRSPLPDHVVIVPAPGAAAYGEDIANGFRAAVVAAMETLETRGHGTAAFLADSIFSSDGIFADPAGFLLPAVQAVQEDGGLYIADEVQPGFGRTGDAFWGYERHGIAPDIVTMGKPMGNGFPMAGMAARPEHLAAFCEDVGYFNTFGGNPVAAAAGLAVLRVIAEEGLQGNALRVGAHLKAGLSEVAAGSDRVTEVRGAGLFLGVDLGAEDGSGAPDAGYTVQVIDRMRAAGVLIGAAGRFGATLKVRPPLCLNMAEADRFIEAFSGAVKG</sequence>
<dbReference type="OrthoDB" id="9801834at2"/>
<evidence type="ECO:0000313" key="6">
    <source>
        <dbReference type="Proteomes" id="UP000006230"/>
    </source>
</evidence>
<evidence type="ECO:0000256" key="1">
    <source>
        <dbReference type="ARBA" id="ARBA00001933"/>
    </source>
</evidence>
<dbReference type="GO" id="GO:0008483">
    <property type="term" value="F:transaminase activity"/>
    <property type="evidence" value="ECO:0007669"/>
    <property type="project" value="UniProtKB-KW"/>
</dbReference>
<keyword evidence="5" id="KW-0808">Transferase</keyword>
<evidence type="ECO:0000256" key="4">
    <source>
        <dbReference type="RuleBase" id="RU003560"/>
    </source>
</evidence>
<keyword evidence="5" id="KW-0032">Aminotransferase</keyword>
<dbReference type="EMBL" id="AATQ01000009">
    <property type="protein sequence ID" value="EAU47081.1"/>
    <property type="molecule type" value="Genomic_DNA"/>
</dbReference>
<dbReference type="STRING" id="314265.R2601_04918"/>
<dbReference type="HOGENOM" id="CLU_016922_8_0_5"/>
<dbReference type="SUPFAM" id="SSF53383">
    <property type="entry name" value="PLP-dependent transferases"/>
    <property type="match status" value="1"/>
</dbReference>
<evidence type="ECO:0000256" key="2">
    <source>
        <dbReference type="ARBA" id="ARBA00008954"/>
    </source>
</evidence>
<dbReference type="RefSeq" id="WP_007802659.1">
    <property type="nucleotide sequence ID" value="NZ_DS022277.1"/>
</dbReference>
<accession>Q0FSC0</accession>
<keyword evidence="3 4" id="KW-0663">Pyridoxal phosphate</keyword>
<dbReference type="PIRSF" id="PIRSF000521">
    <property type="entry name" value="Transaminase_4ab_Lys_Orn"/>
    <property type="match status" value="1"/>
</dbReference>
<dbReference type="InterPro" id="IPR005814">
    <property type="entry name" value="Aminotrans_3"/>
</dbReference>
<dbReference type="Proteomes" id="UP000006230">
    <property type="component" value="Unassembled WGS sequence"/>
</dbReference>
<name>Q0FSC0_SALBH</name>
<comment type="caution">
    <text evidence="5">The sequence shown here is derived from an EMBL/GenBank/DDBJ whole genome shotgun (WGS) entry which is preliminary data.</text>
</comment>
<evidence type="ECO:0000256" key="3">
    <source>
        <dbReference type="ARBA" id="ARBA00022898"/>
    </source>
</evidence>
<dbReference type="PANTHER" id="PTHR45688:SF13">
    <property type="entry name" value="ALANINE--GLYOXYLATE AMINOTRANSFERASE 2-LIKE"/>
    <property type="match status" value="1"/>
</dbReference>
<dbReference type="InterPro" id="IPR049704">
    <property type="entry name" value="Aminotrans_3_PPA_site"/>
</dbReference>
<proteinExistence type="inferred from homology"/>
<protein>
    <submittedName>
        <fullName evidence="5">Pyridoxal phosphate aminotransferase</fullName>
    </submittedName>
</protein>
<dbReference type="InterPro" id="IPR015422">
    <property type="entry name" value="PyrdxlP-dep_Trfase_small"/>
</dbReference>
<dbReference type="PROSITE" id="PS00600">
    <property type="entry name" value="AA_TRANSFER_CLASS_3"/>
    <property type="match status" value="1"/>
</dbReference>
<dbReference type="Gene3D" id="3.40.640.10">
    <property type="entry name" value="Type I PLP-dependent aspartate aminotransferase-like (Major domain)"/>
    <property type="match status" value="1"/>
</dbReference>
<evidence type="ECO:0000313" key="5">
    <source>
        <dbReference type="EMBL" id="EAU47081.1"/>
    </source>
</evidence>
<dbReference type="eggNOG" id="COG0160">
    <property type="taxonomic scope" value="Bacteria"/>
</dbReference>
<dbReference type="Gene3D" id="3.90.1150.10">
    <property type="entry name" value="Aspartate Aminotransferase, domain 1"/>
    <property type="match status" value="1"/>
</dbReference>
<dbReference type="Pfam" id="PF00202">
    <property type="entry name" value="Aminotran_3"/>
    <property type="match status" value="1"/>
</dbReference>
<dbReference type="AlphaFoldDB" id="Q0FSC0"/>
<dbReference type="InterPro" id="IPR015424">
    <property type="entry name" value="PyrdxlP-dep_Trfase"/>
</dbReference>
<dbReference type="InterPro" id="IPR015421">
    <property type="entry name" value="PyrdxlP-dep_Trfase_major"/>
</dbReference>
<reference evidence="5 6" key="1">
    <citation type="journal article" date="2010" name="J. Bacteriol.">
        <title>Genome sequences of Pelagibaca bermudensis HTCC2601T and Maritimibacter alkaliphilus HTCC2654T, the type strains of two marine Roseobacter genera.</title>
        <authorList>
            <person name="Thrash J.C."/>
            <person name="Cho J.C."/>
            <person name="Ferriera S."/>
            <person name="Johnson J."/>
            <person name="Vergin K.L."/>
            <person name="Giovannoni S.J."/>
        </authorList>
    </citation>
    <scope>NUCLEOTIDE SEQUENCE [LARGE SCALE GENOMIC DNA]</scope>
    <source>
        <strain evidence="6">DSM 26914 / JCM 13377 / KCTC 12554 / HTCC2601</strain>
    </source>
</reference>
<organism evidence="5 6">
    <name type="scientific">Salipiger bermudensis (strain DSM 26914 / JCM 13377 / KCTC 12554 / HTCC2601)</name>
    <name type="common">Pelagibaca bermudensis</name>
    <dbReference type="NCBI Taxonomy" id="314265"/>
    <lineage>
        <taxon>Bacteria</taxon>
        <taxon>Pseudomonadati</taxon>
        <taxon>Pseudomonadota</taxon>
        <taxon>Alphaproteobacteria</taxon>
        <taxon>Rhodobacterales</taxon>
        <taxon>Roseobacteraceae</taxon>
        <taxon>Salipiger</taxon>
    </lineage>
</organism>
<dbReference type="CDD" id="cd00610">
    <property type="entry name" value="OAT_like"/>
    <property type="match status" value="1"/>
</dbReference>
<keyword evidence="6" id="KW-1185">Reference proteome</keyword>